<dbReference type="STRING" id="290397.Adeh_3850"/>
<feature type="chain" id="PRO_5004209664" description="Periplasmic heavy metal sensor" evidence="2">
    <location>
        <begin position="18"/>
        <end position="211"/>
    </location>
</feature>
<gene>
    <name evidence="3" type="ordered locus">Adeh_3850</name>
</gene>
<feature type="region of interest" description="Disordered" evidence="1">
    <location>
        <begin position="21"/>
        <end position="49"/>
    </location>
</feature>
<protein>
    <recommendedName>
        <fullName evidence="5">Periplasmic heavy metal sensor</fullName>
    </recommendedName>
</protein>
<evidence type="ECO:0000256" key="2">
    <source>
        <dbReference type="SAM" id="SignalP"/>
    </source>
</evidence>
<proteinExistence type="predicted"/>
<accession>Q2IGA5</accession>
<dbReference type="Gene3D" id="1.20.120.1490">
    <property type="match status" value="1"/>
</dbReference>
<dbReference type="Proteomes" id="UP000001935">
    <property type="component" value="Chromosome"/>
</dbReference>
<dbReference type="EMBL" id="CP000251">
    <property type="protein sequence ID" value="ABC83616.1"/>
    <property type="molecule type" value="Genomic_DNA"/>
</dbReference>
<name>Q2IGA5_ANADE</name>
<feature type="compositionally biased region" description="Low complexity" evidence="1">
    <location>
        <begin position="33"/>
        <end position="43"/>
    </location>
</feature>
<organism evidence="3 4">
    <name type="scientific">Anaeromyxobacter dehalogenans (strain 2CP-C)</name>
    <dbReference type="NCBI Taxonomy" id="290397"/>
    <lineage>
        <taxon>Bacteria</taxon>
        <taxon>Pseudomonadati</taxon>
        <taxon>Myxococcota</taxon>
        <taxon>Myxococcia</taxon>
        <taxon>Myxococcales</taxon>
        <taxon>Cystobacterineae</taxon>
        <taxon>Anaeromyxobacteraceae</taxon>
        <taxon>Anaeromyxobacter</taxon>
    </lineage>
</organism>
<sequence length="211" mass="22311">MRKLLAVLVVLPLAALAQGGRGPGPGPGGGQAGAQAGAQAMPPRGDPERMERRMRLTRTLGLAEALDLEPDQALKLGQQVAKFDDRRLAVHKQMHDAHQVLRRAAQGEKVPAGEVDQAIKTALDARAQLQAIDRDVIATVTKDLSPEKRARAVLFLERFQGRFGPGMGPGMMKFRRGGPGPGKGMGMGPGMGMMHGPGPGCLGMADDDDEE</sequence>
<dbReference type="RefSeq" id="WP_011422898.1">
    <property type="nucleotide sequence ID" value="NC_007760.1"/>
</dbReference>
<keyword evidence="2" id="KW-0732">Signal</keyword>
<feature type="compositionally biased region" description="Gly residues" evidence="1">
    <location>
        <begin position="21"/>
        <end position="32"/>
    </location>
</feature>
<dbReference type="OrthoDB" id="9965563at2"/>
<dbReference type="HOGENOM" id="CLU_1297670_0_0_7"/>
<evidence type="ECO:0000256" key="1">
    <source>
        <dbReference type="SAM" id="MobiDB-lite"/>
    </source>
</evidence>
<dbReference type="AlphaFoldDB" id="Q2IGA5"/>
<evidence type="ECO:0000313" key="4">
    <source>
        <dbReference type="Proteomes" id="UP000001935"/>
    </source>
</evidence>
<reference evidence="3 4" key="1">
    <citation type="submission" date="2006-01" db="EMBL/GenBank/DDBJ databases">
        <title>Complete sequence of Anaeromyxobacter dehalogenans 2CP-C.</title>
        <authorList>
            <consortium name="US DOE Joint Genome Institute"/>
            <person name="Copeland A."/>
            <person name="Lucas S."/>
            <person name="Lapidus A."/>
            <person name="Barry K."/>
            <person name="Detter J.C."/>
            <person name="Glavina T."/>
            <person name="Hammon N."/>
            <person name="Israni S."/>
            <person name="Pitluck S."/>
            <person name="Brettin T."/>
            <person name="Bruce D."/>
            <person name="Han C."/>
            <person name="Tapia R."/>
            <person name="Gilna P."/>
            <person name="Kiss H."/>
            <person name="Schmutz J."/>
            <person name="Larimer F."/>
            <person name="Land M."/>
            <person name="Kyrpides N."/>
            <person name="Anderson I."/>
            <person name="Sanford R.A."/>
            <person name="Ritalahti K.M."/>
            <person name="Thomas H.S."/>
            <person name="Kirby J.R."/>
            <person name="Zhulin I.B."/>
            <person name="Loeffler F.E."/>
            <person name="Richardson P."/>
        </authorList>
    </citation>
    <scope>NUCLEOTIDE SEQUENCE [LARGE SCALE GENOMIC DNA]</scope>
    <source>
        <strain evidence="3 4">2CP-C</strain>
    </source>
</reference>
<feature type="signal peptide" evidence="2">
    <location>
        <begin position="1"/>
        <end position="17"/>
    </location>
</feature>
<evidence type="ECO:0008006" key="5">
    <source>
        <dbReference type="Google" id="ProtNLM"/>
    </source>
</evidence>
<dbReference type="KEGG" id="ade:Adeh_3850"/>
<evidence type="ECO:0000313" key="3">
    <source>
        <dbReference type="EMBL" id="ABC83616.1"/>
    </source>
</evidence>